<dbReference type="AlphaFoldDB" id="S3ZNA8"/>
<dbReference type="EMBL" id="AOPZ01000109">
    <property type="protein sequence ID" value="EPH44269.1"/>
    <property type="molecule type" value="Genomic_DNA"/>
</dbReference>
<evidence type="ECO:0000313" key="4">
    <source>
        <dbReference type="EMBL" id="EPH44269.1"/>
    </source>
</evidence>
<feature type="region of interest" description="Disordered" evidence="3">
    <location>
        <begin position="1"/>
        <end position="30"/>
    </location>
</feature>
<protein>
    <submittedName>
        <fullName evidence="4">Putative UPF0255 protein</fullName>
    </submittedName>
</protein>
<organism evidence="4 5">
    <name type="scientific">Streptomyces aurantiacus JA 4570</name>
    <dbReference type="NCBI Taxonomy" id="1286094"/>
    <lineage>
        <taxon>Bacteria</taxon>
        <taxon>Bacillati</taxon>
        <taxon>Actinomycetota</taxon>
        <taxon>Actinomycetes</taxon>
        <taxon>Kitasatosporales</taxon>
        <taxon>Streptomycetaceae</taxon>
        <taxon>Streptomyces</taxon>
        <taxon>Streptomyces aurantiacus group</taxon>
    </lineage>
</organism>
<reference evidence="4 5" key="1">
    <citation type="submission" date="2013-02" db="EMBL/GenBank/DDBJ databases">
        <title>Draft Genome Sequence of Streptomyces aurantiacus, Which Produces Setomimycin.</title>
        <authorList>
            <person name="Gruening B.A."/>
            <person name="Praeg A."/>
            <person name="Erxleben A."/>
            <person name="Guenther S."/>
            <person name="Mueller M."/>
        </authorList>
    </citation>
    <scope>NUCLEOTIDE SEQUENCE [LARGE SCALE GENOMIC DNA]</scope>
    <source>
        <strain evidence="4 5">JA 4570</strain>
    </source>
</reference>
<accession>S3ZNA8</accession>
<evidence type="ECO:0000256" key="3">
    <source>
        <dbReference type="SAM" id="MobiDB-lite"/>
    </source>
</evidence>
<feature type="compositionally biased region" description="Low complexity" evidence="3">
    <location>
        <begin position="1"/>
        <end position="19"/>
    </location>
</feature>
<comment type="similarity">
    <text evidence="1">Belongs to the AB hydrolase superfamily.</text>
</comment>
<evidence type="ECO:0000313" key="5">
    <source>
        <dbReference type="Proteomes" id="UP000014629"/>
    </source>
</evidence>
<keyword evidence="2" id="KW-0378">Hydrolase</keyword>
<dbReference type="InterPro" id="IPR050261">
    <property type="entry name" value="FrsA_esterase"/>
</dbReference>
<name>S3ZNA8_9ACTN</name>
<dbReference type="GO" id="GO:0016787">
    <property type="term" value="F:hydrolase activity"/>
    <property type="evidence" value="ECO:0007669"/>
    <property type="project" value="UniProtKB-KW"/>
</dbReference>
<dbReference type="RefSeq" id="WP_016640838.1">
    <property type="nucleotide sequence ID" value="NZ_AOPZ01000109.1"/>
</dbReference>
<dbReference type="OrthoDB" id="8587800at2"/>
<proteinExistence type="inferred from homology"/>
<evidence type="ECO:0000256" key="2">
    <source>
        <dbReference type="ARBA" id="ARBA00022801"/>
    </source>
</evidence>
<dbReference type="PANTHER" id="PTHR22946">
    <property type="entry name" value="DIENELACTONE HYDROLASE DOMAIN-CONTAINING PROTEIN-RELATED"/>
    <property type="match status" value="1"/>
</dbReference>
<dbReference type="Proteomes" id="UP000014629">
    <property type="component" value="Unassembled WGS sequence"/>
</dbReference>
<dbReference type="PATRIC" id="fig|1286094.4.peg.2682"/>
<dbReference type="InterPro" id="IPR029058">
    <property type="entry name" value="AB_hydrolase_fold"/>
</dbReference>
<dbReference type="InterPro" id="IPR010520">
    <property type="entry name" value="FrsA-like"/>
</dbReference>
<keyword evidence="5" id="KW-1185">Reference proteome</keyword>
<gene>
    <name evidence="4" type="ORF">STRAU_2709</name>
</gene>
<dbReference type="PANTHER" id="PTHR22946:SF12">
    <property type="entry name" value="CONIDIAL PIGMENT BIOSYNTHESIS PROTEIN AYG1 (AFU_ORTHOLOGUE AFUA_2G17550)"/>
    <property type="match status" value="1"/>
</dbReference>
<dbReference type="SUPFAM" id="SSF53474">
    <property type="entry name" value="alpha/beta-Hydrolases"/>
    <property type="match status" value="1"/>
</dbReference>
<comment type="caution">
    <text evidence="4">The sequence shown here is derived from an EMBL/GenBank/DDBJ whole genome shotgun (WGS) entry which is preliminary data.</text>
</comment>
<sequence length="392" mass="43511">MPAAPSRTRTHTPTRTGSPSPTPTRPRTLPEAQQWLREHLEQRKNPFNAISHDAAARHIETLPGTDPQSWAGHWLAGAEDFASRARGAEESGDREEALENWWQAYQFAFLGRYPSPLHPAKLHAYDRALQYFGRVSALERTPVQHLASPFEGRAGEGEVLRFFVARPPAGAARPPVVMMWGGIDVWKEESYARGRPLRERGFATLHIDMPGVGQSPVLAGRAAERQWDPVFAWLRGQKDLDADRVAALGLSFGGYWAMKLAHTHREQLAAAVNWGGGVHLTFQPEWQERSRDASSYLMDLMPARARVFGGSTFEDYVDRCPELSLLDQGVLDLPCCPLLLVNGKDDLQNASADLCLALEHGGPKTARLFPGGHMGEGPVLPTVLDWLTDRLR</sequence>
<evidence type="ECO:0000256" key="1">
    <source>
        <dbReference type="ARBA" id="ARBA00008645"/>
    </source>
</evidence>
<dbReference type="Gene3D" id="3.40.50.1820">
    <property type="entry name" value="alpha/beta hydrolase"/>
    <property type="match status" value="1"/>
</dbReference>
<dbReference type="Pfam" id="PF06500">
    <property type="entry name" value="FrsA-like"/>
    <property type="match status" value="1"/>
</dbReference>